<evidence type="ECO:0000256" key="2">
    <source>
        <dbReference type="ARBA" id="ARBA00009347"/>
    </source>
</evidence>
<dbReference type="EMBL" id="PSZD01000008">
    <property type="protein sequence ID" value="PPJ28070.1"/>
    <property type="molecule type" value="Genomic_DNA"/>
</dbReference>
<dbReference type="RefSeq" id="WP_104363337.1">
    <property type="nucleotide sequence ID" value="NZ_JBITKZ010000008.1"/>
</dbReference>
<sequence>MDFALSAEQEDLAAGERAWLVKNDPIAARRPSIDDGPARVPDLAARHVVESGLVGLLTAETGGTHVDLAVLVEEHGRAASAVPLAELALATAALDTLDHPLHTLATANAEGKESVPLVLASVDGAPLTVEISGTELRITGTTAPATALLDATGFLVAVPTSDGREVLVHLPANSAGAGVRTLETLDLTRSWSVIELDVTVPGQRWTTVPAGTVPALADALAFYRKMDALGAAERLVEQTVEYAGQRTQFGQPIGSFQAVKHHCADMALRTEAARASLWAAAVALDGADAARRATAVSAAAAYAGEATSTVASLALQVHGGIGFTWEHDLHLLTRRIKVDELLNGSVSWHRRRLVGA</sequence>
<dbReference type="AlphaFoldDB" id="A0A2S6A6D4"/>
<dbReference type="GO" id="GO:0003995">
    <property type="term" value="F:acyl-CoA dehydrogenase activity"/>
    <property type="evidence" value="ECO:0007669"/>
    <property type="project" value="TreeGrafter"/>
</dbReference>
<dbReference type="Gene3D" id="1.20.140.10">
    <property type="entry name" value="Butyryl-CoA Dehydrogenase, subunit A, domain 3"/>
    <property type="match status" value="1"/>
</dbReference>
<dbReference type="Pfam" id="PF00441">
    <property type="entry name" value="Acyl-CoA_dh_1"/>
    <property type="match status" value="1"/>
</dbReference>
<accession>A0A2S6A6D4</accession>
<reference evidence="7 8" key="1">
    <citation type="submission" date="2018-02" db="EMBL/GenBank/DDBJ databases">
        <title>8 Nocardia nova and 1 Nocardia cyriacigeorgica strain used for evolution to TMP-SMX.</title>
        <authorList>
            <person name="Mehta H."/>
            <person name="Weng J."/>
            <person name="Shamoo Y."/>
        </authorList>
    </citation>
    <scope>NUCLEOTIDE SEQUENCE [LARGE SCALE GENOMIC DNA]</scope>
    <source>
        <strain evidence="7 8">BAA2227</strain>
    </source>
</reference>
<keyword evidence="5" id="KW-0560">Oxidoreductase</keyword>
<dbReference type="InterPro" id="IPR036250">
    <property type="entry name" value="AcylCo_DH-like_C"/>
</dbReference>
<name>A0A2S6A6D4_9NOCA</name>
<dbReference type="PANTHER" id="PTHR43884:SF20">
    <property type="entry name" value="ACYL-COA DEHYDROGENASE FADE28"/>
    <property type="match status" value="1"/>
</dbReference>
<dbReference type="SUPFAM" id="SSF47203">
    <property type="entry name" value="Acyl-CoA dehydrogenase C-terminal domain-like"/>
    <property type="match status" value="1"/>
</dbReference>
<evidence type="ECO:0000256" key="5">
    <source>
        <dbReference type="ARBA" id="ARBA00023002"/>
    </source>
</evidence>
<feature type="domain" description="Acyl-CoA dehydrogenase/oxidase C-terminal" evidence="6">
    <location>
        <begin position="226"/>
        <end position="351"/>
    </location>
</feature>
<evidence type="ECO:0000313" key="7">
    <source>
        <dbReference type="EMBL" id="PPJ28070.1"/>
    </source>
</evidence>
<dbReference type="Gene3D" id="1.10.540.10">
    <property type="entry name" value="Acyl-CoA dehydrogenase/oxidase, N-terminal domain"/>
    <property type="match status" value="1"/>
</dbReference>
<evidence type="ECO:0000256" key="3">
    <source>
        <dbReference type="ARBA" id="ARBA00022630"/>
    </source>
</evidence>
<organism evidence="7 8">
    <name type="scientific">Nocardia nova</name>
    <dbReference type="NCBI Taxonomy" id="37330"/>
    <lineage>
        <taxon>Bacteria</taxon>
        <taxon>Bacillati</taxon>
        <taxon>Actinomycetota</taxon>
        <taxon>Actinomycetes</taxon>
        <taxon>Mycobacteriales</taxon>
        <taxon>Nocardiaceae</taxon>
        <taxon>Nocardia</taxon>
    </lineage>
</organism>
<proteinExistence type="inferred from homology"/>
<evidence type="ECO:0000256" key="1">
    <source>
        <dbReference type="ARBA" id="ARBA00001974"/>
    </source>
</evidence>
<keyword evidence="3" id="KW-0285">Flavoprotein</keyword>
<comment type="caution">
    <text evidence="7">The sequence shown here is derived from an EMBL/GenBank/DDBJ whole genome shotgun (WGS) entry which is preliminary data.</text>
</comment>
<keyword evidence="4" id="KW-0274">FAD</keyword>
<evidence type="ECO:0000256" key="4">
    <source>
        <dbReference type="ARBA" id="ARBA00022827"/>
    </source>
</evidence>
<comment type="similarity">
    <text evidence="2">Belongs to the acyl-CoA dehydrogenase family.</text>
</comment>
<dbReference type="Proteomes" id="UP000238356">
    <property type="component" value="Unassembled WGS sequence"/>
</dbReference>
<dbReference type="GO" id="GO:0050660">
    <property type="term" value="F:flavin adenine dinucleotide binding"/>
    <property type="evidence" value="ECO:0007669"/>
    <property type="project" value="InterPro"/>
</dbReference>
<dbReference type="InterPro" id="IPR009075">
    <property type="entry name" value="AcylCo_DH/oxidase_C"/>
</dbReference>
<comment type="cofactor">
    <cofactor evidence="1">
        <name>FAD</name>
        <dbReference type="ChEBI" id="CHEBI:57692"/>
    </cofactor>
</comment>
<evidence type="ECO:0000313" key="8">
    <source>
        <dbReference type="Proteomes" id="UP000238356"/>
    </source>
</evidence>
<dbReference type="InterPro" id="IPR037069">
    <property type="entry name" value="AcylCoA_DH/ox_N_sf"/>
</dbReference>
<keyword evidence="8" id="KW-1185">Reference proteome</keyword>
<dbReference type="SUPFAM" id="SSF56645">
    <property type="entry name" value="Acyl-CoA dehydrogenase NM domain-like"/>
    <property type="match status" value="1"/>
</dbReference>
<dbReference type="PANTHER" id="PTHR43884">
    <property type="entry name" value="ACYL-COA DEHYDROGENASE"/>
    <property type="match status" value="1"/>
</dbReference>
<evidence type="ECO:0000259" key="6">
    <source>
        <dbReference type="Pfam" id="PF00441"/>
    </source>
</evidence>
<protein>
    <submittedName>
        <fullName evidence="7">Acyl-CoA dehydrogenase</fullName>
    </submittedName>
</protein>
<gene>
    <name evidence="7" type="ORF">C5F51_14640</name>
</gene>
<dbReference type="InterPro" id="IPR009100">
    <property type="entry name" value="AcylCoA_DH/oxidase_NM_dom_sf"/>
</dbReference>